<keyword evidence="2" id="KW-1185">Reference proteome</keyword>
<name>A0AAN7RU09_MYCAM</name>
<sequence length="237" mass="26058">MGTACSCAFKISFLKNAQPSWIPLPFRTASQGTLSIRLLNRPKSALPKSKVAVLLTPLLTSLRIENSYHFMITMSKTAPNHHITHKSFSVHKQQVQQAPSLVGSLTSCVRKSSSTHSKNLLDCFLSAVLYFQQTSEQNSLGNSKSEEILLKSRRFKAALNPFIPQSVLMPGVAPTQLQDLVLGLVELHEVCMGLFLKPRINRTTQLGVICKLGEGALDPTVCVIDEIPVGILERHLS</sequence>
<gene>
    <name evidence="1" type="ORF">QYF61_027913</name>
</gene>
<protein>
    <submittedName>
        <fullName evidence="1">Uncharacterized protein</fullName>
    </submittedName>
</protein>
<accession>A0AAN7RU09</accession>
<reference evidence="1 2" key="1">
    <citation type="journal article" date="2023" name="J. Hered.">
        <title>Chromosome-level genome of the wood stork (Mycteria americana) provides insight into avian chromosome evolution.</title>
        <authorList>
            <person name="Flamio R. Jr."/>
            <person name="Ramstad K.M."/>
        </authorList>
    </citation>
    <scope>NUCLEOTIDE SEQUENCE [LARGE SCALE GENOMIC DNA]</scope>
    <source>
        <strain evidence="1">JAX WOST 10</strain>
    </source>
</reference>
<comment type="caution">
    <text evidence="1">The sequence shown here is derived from an EMBL/GenBank/DDBJ whole genome shotgun (WGS) entry which is preliminary data.</text>
</comment>
<dbReference type="AlphaFoldDB" id="A0AAN7RU09"/>
<organism evidence="1 2">
    <name type="scientific">Mycteria americana</name>
    <name type="common">Wood stork</name>
    <dbReference type="NCBI Taxonomy" id="33587"/>
    <lineage>
        <taxon>Eukaryota</taxon>
        <taxon>Metazoa</taxon>
        <taxon>Chordata</taxon>
        <taxon>Craniata</taxon>
        <taxon>Vertebrata</taxon>
        <taxon>Euteleostomi</taxon>
        <taxon>Archelosauria</taxon>
        <taxon>Archosauria</taxon>
        <taxon>Dinosauria</taxon>
        <taxon>Saurischia</taxon>
        <taxon>Theropoda</taxon>
        <taxon>Coelurosauria</taxon>
        <taxon>Aves</taxon>
        <taxon>Neognathae</taxon>
        <taxon>Neoaves</taxon>
        <taxon>Aequornithes</taxon>
        <taxon>Ciconiiformes</taxon>
        <taxon>Ciconiidae</taxon>
        <taxon>Mycteria</taxon>
    </lineage>
</organism>
<dbReference type="Proteomes" id="UP001333110">
    <property type="component" value="Unassembled WGS sequence"/>
</dbReference>
<dbReference type="EMBL" id="JAUNZN010000009">
    <property type="protein sequence ID" value="KAK4817082.1"/>
    <property type="molecule type" value="Genomic_DNA"/>
</dbReference>
<proteinExistence type="predicted"/>
<evidence type="ECO:0000313" key="1">
    <source>
        <dbReference type="EMBL" id="KAK4817082.1"/>
    </source>
</evidence>
<evidence type="ECO:0000313" key="2">
    <source>
        <dbReference type="Proteomes" id="UP001333110"/>
    </source>
</evidence>